<proteinExistence type="predicted"/>
<gene>
    <name evidence="1" type="ORF">UFOVP450_93</name>
</gene>
<reference evidence="1" key="1">
    <citation type="submission" date="2020-04" db="EMBL/GenBank/DDBJ databases">
        <authorList>
            <person name="Chiriac C."/>
            <person name="Salcher M."/>
            <person name="Ghai R."/>
            <person name="Kavagutti S V."/>
        </authorList>
    </citation>
    <scope>NUCLEOTIDE SEQUENCE</scope>
</reference>
<protein>
    <submittedName>
        <fullName evidence="1">Uncharacterized protein</fullName>
    </submittedName>
</protein>
<organism evidence="1">
    <name type="scientific">uncultured Caudovirales phage</name>
    <dbReference type="NCBI Taxonomy" id="2100421"/>
    <lineage>
        <taxon>Viruses</taxon>
        <taxon>Duplodnaviria</taxon>
        <taxon>Heunggongvirae</taxon>
        <taxon>Uroviricota</taxon>
        <taxon>Caudoviricetes</taxon>
        <taxon>Peduoviridae</taxon>
        <taxon>Maltschvirus</taxon>
        <taxon>Maltschvirus maltsch</taxon>
    </lineage>
</organism>
<dbReference type="EMBL" id="LR796421">
    <property type="protein sequence ID" value="CAB4143246.1"/>
    <property type="molecule type" value="Genomic_DNA"/>
</dbReference>
<accession>A0A6J5ME37</accession>
<sequence>MKVLGTKHGIEITKPWNPAMYEHNDMVADKMKAAIKEALDQALYHSKTLDVMGIAKSVCGYSFGDGYDIDAIHADAMNNLDMVQNYWLNDWCWEELVEMGYVKDFDVKFVGYDK</sequence>
<name>A0A6J5ME37_9CAUD</name>
<evidence type="ECO:0000313" key="1">
    <source>
        <dbReference type="EMBL" id="CAB4143246.1"/>
    </source>
</evidence>